<evidence type="ECO:0000313" key="1">
    <source>
        <dbReference type="EMBL" id="CAD6999141.1"/>
    </source>
</evidence>
<dbReference type="EMBL" id="CAJHJT010000012">
    <property type="protein sequence ID" value="CAD6999141.1"/>
    <property type="molecule type" value="Genomic_DNA"/>
</dbReference>
<organism evidence="1 2">
    <name type="scientific">Ceratitis capitata</name>
    <name type="common">Mediterranean fruit fly</name>
    <name type="synonym">Tephritis capitata</name>
    <dbReference type="NCBI Taxonomy" id="7213"/>
    <lineage>
        <taxon>Eukaryota</taxon>
        <taxon>Metazoa</taxon>
        <taxon>Ecdysozoa</taxon>
        <taxon>Arthropoda</taxon>
        <taxon>Hexapoda</taxon>
        <taxon>Insecta</taxon>
        <taxon>Pterygota</taxon>
        <taxon>Neoptera</taxon>
        <taxon>Endopterygota</taxon>
        <taxon>Diptera</taxon>
        <taxon>Brachycera</taxon>
        <taxon>Muscomorpha</taxon>
        <taxon>Tephritoidea</taxon>
        <taxon>Tephritidae</taxon>
        <taxon>Ceratitis</taxon>
        <taxon>Ceratitis</taxon>
    </lineage>
</organism>
<name>A0A811UK63_CERCA</name>
<gene>
    <name evidence="1" type="ORF">CCAP1982_LOCUS7684</name>
</gene>
<proteinExistence type="predicted"/>
<dbReference type="AlphaFoldDB" id="A0A811UK63"/>
<comment type="caution">
    <text evidence="1">The sequence shown here is derived from an EMBL/GenBank/DDBJ whole genome shotgun (WGS) entry which is preliminary data.</text>
</comment>
<dbReference type="Proteomes" id="UP000606786">
    <property type="component" value="Unassembled WGS sequence"/>
</dbReference>
<protein>
    <submittedName>
        <fullName evidence="1">(Mediterranean fruit fly) hypothetical protein</fullName>
    </submittedName>
</protein>
<evidence type="ECO:0000313" key="2">
    <source>
        <dbReference type="Proteomes" id="UP000606786"/>
    </source>
</evidence>
<keyword evidence="2" id="KW-1185">Reference proteome</keyword>
<accession>A0A811UK63</accession>
<sequence length="73" mass="8084">MLSRKYLLGLEICLNSSLCPALGNADRFDVIRRSKRDDTAAQSIVEKVSSEMSLALNEGKTNCAVLRTAMHRD</sequence>
<reference evidence="1" key="1">
    <citation type="submission" date="2020-11" db="EMBL/GenBank/DDBJ databases">
        <authorList>
            <person name="Whitehead M."/>
        </authorList>
    </citation>
    <scope>NUCLEOTIDE SEQUENCE</scope>
    <source>
        <strain evidence="1">EGII</strain>
    </source>
</reference>